<protein>
    <submittedName>
        <fullName evidence="1">Uncharacterized protein</fullName>
    </submittedName>
</protein>
<proteinExistence type="predicted"/>
<dbReference type="InParanoid" id="A0A1S0TGI2"/>
<gene>
    <name evidence="1" type="ORF">LOAG_15059</name>
</gene>
<dbReference type="AlphaFoldDB" id="A0A1S0TGI2"/>
<dbReference type="KEGG" id="loa:LOAG_15059"/>
<dbReference type="GeneID" id="9952546"/>
<dbReference type="CTD" id="9952546"/>
<dbReference type="RefSeq" id="XP_003150601.1">
    <property type="nucleotide sequence ID" value="XM_003150553.1"/>
</dbReference>
<accession>A0A1S0TGI2</accession>
<reference evidence="1" key="1">
    <citation type="submission" date="2012-04" db="EMBL/GenBank/DDBJ databases">
        <title>The Genome Sequence of Loa loa.</title>
        <authorList>
            <consortium name="The Broad Institute Genome Sequencing Platform"/>
            <consortium name="Broad Institute Genome Sequencing Center for Infectious Disease"/>
            <person name="Nutman T.B."/>
            <person name="Fink D.L."/>
            <person name="Russ C."/>
            <person name="Young S."/>
            <person name="Zeng Q."/>
            <person name="Gargeya S."/>
            <person name="Alvarado L."/>
            <person name="Berlin A."/>
            <person name="Chapman S.B."/>
            <person name="Chen Z."/>
            <person name="Freedman E."/>
            <person name="Gellesch M."/>
            <person name="Goldberg J."/>
            <person name="Griggs A."/>
            <person name="Gujja S."/>
            <person name="Heilman E.R."/>
            <person name="Heiman D."/>
            <person name="Howarth C."/>
            <person name="Mehta T."/>
            <person name="Neiman D."/>
            <person name="Pearson M."/>
            <person name="Roberts A."/>
            <person name="Saif S."/>
            <person name="Shea T."/>
            <person name="Shenoy N."/>
            <person name="Sisk P."/>
            <person name="Stolte C."/>
            <person name="Sykes S."/>
            <person name="White J."/>
            <person name="Yandava C."/>
            <person name="Haas B."/>
            <person name="Henn M.R."/>
            <person name="Nusbaum C."/>
            <person name="Birren B."/>
        </authorList>
    </citation>
    <scope>NUCLEOTIDE SEQUENCE [LARGE SCALE GENOMIC DNA]</scope>
</reference>
<name>A0A1S0TGI2_LOALO</name>
<dbReference type="OrthoDB" id="10263222at2759"/>
<evidence type="ECO:0000313" key="1">
    <source>
        <dbReference type="EMBL" id="EFO13468.1"/>
    </source>
</evidence>
<dbReference type="EMBL" id="JH713537">
    <property type="protein sequence ID" value="EFO13468.1"/>
    <property type="molecule type" value="Genomic_DNA"/>
</dbReference>
<sequence>MVYRVRLALICSGKELMLLAIIVSLYNLVLANSCSSRSLSCIKSGDSVHVAADMTEMLLRAVIMDKETKNDDWFNIGNVKLAYCTAIISSNRELDGSLLRNYTNPLPDILFYKTNFLNGSQKKCCCHAADDLRNCTIGADARYHDICLISYDLIRYLEFFCYWKFSPKLSEILSLVNNTDCNDGNGK</sequence>
<organism evidence="1">
    <name type="scientific">Loa loa</name>
    <name type="common">Eye worm</name>
    <name type="synonym">Filaria loa</name>
    <dbReference type="NCBI Taxonomy" id="7209"/>
    <lineage>
        <taxon>Eukaryota</taxon>
        <taxon>Metazoa</taxon>
        <taxon>Ecdysozoa</taxon>
        <taxon>Nematoda</taxon>
        <taxon>Chromadorea</taxon>
        <taxon>Rhabditida</taxon>
        <taxon>Spirurina</taxon>
        <taxon>Spiruromorpha</taxon>
        <taxon>Filarioidea</taxon>
        <taxon>Onchocercidae</taxon>
        <taxon>Loa</taxon>
    </lineage>
</organism>